<proteinExistence type="predicted"/>
<sequence length="190" mass="20814">MEAASGRRWTLLHETAATHLGSAANAATTGAALARVRRTLERETARRSHRERVARRAARELLEHAGGAVFADPARAADAVARHYEHFGAAGLRLHLRGAPQDFGALLVDSAPSDGPRHPERLPDARRQAWRAFGAAAESWLDVREGRRWTPPARFPDRPVGAVPRVDAGEAWLRDAPTRDLGPRSRGRDL</sequence>
<feature type="compositionally biased region" description="Basic and acidic residues" evidence="1">
    <location>
        <begin position="172"/>
        <end position="190"/>
    </location>
</feature>
<evidence type="ECO:0000313" key="2">
    <source>
        <dbReference type="EMBL" id="MBB6070270.1"/>
    </source>
</evidence>
<dbReference type="AlphaFoldDB" id="A0A841GSL0"/>
<accession>A0A841GSL0</accession>
<organism evidence="2 3">
    <name type="scientific">Longimicrobium terrae</name>
    <dbReference type="NCBI Taxonomy" id="1639882"/>
    <lineage>
        <taxon>Bacteria</taxon>
        <taxon>Pseudomonadati</taxon>
        <taxon>Gemmatimonadota</taxon>
        <taxon>Longimicrobiia</taxon>
        <taxon>Longimicrobiales</taxon>
        <taxon>Longimicrobiaceae</taxon>
        <taxon>Longimicrobium</taxon>
    </lineage>
</organism>
<protein>
    <submittedName>
        <fullName evidence="2">Uncharacterized protein</fullName>
    </submittedName>
</protein>
<keyword evidence="3" id="KW-1185">Reference proteome</keyword>
<feature type="region of interest" description="Disordered" evidence="1">
    <location>
        <begin position="168"/>
        <end position="190"/>
    </location>
</feature>
<gene>
    <name evidence="2" type="ORF">HNQ61_001889</name>
</gene>
<dbReference type="Proteomes" id="UP000582837">
    <property type="component" value="Unassembled WGS sequence"/>
</dbReference>
<dbReference type="RefSeq" id="WP_240978489.1">
    <property type="nucleotide sequence ID" value="NZ_JABDTL010000001.1"/>
</dbReference>
<evidence type="ECO:0000313" key="3">
    <source>
        <dbReference type="Proteomes" id="UP000582837"/>
    </source>
</evidence>
<comment type="caution">
    <text evidence="2">The sequence shown here is derived from an EMBL/GenBank/DDBJ whole genome shotgun (WGS) entry which is preliminary data.</text>
</comment>
<evidence type="ECO:0000256" key="1">
    <source>
        <dbReference type="SAM" id="MobiDB-lite"/>
    </source>
</evidence>
<dbReference type="EMBL" id="JACHIA010000004">
    <property type="protein sequence ID" value="MBB6070270.1"/>
    <property type="molecule type" value="Genomic_DNA"/>
</dbReference>
<reference evidence="2 3" key="1">
    <citation type="submission" date="2020-08" db="EMBL/GenBank/DDBJ databases">
        <title>Genomic Encyclopedia of Type Strains, Phase IV (KMG-IV): sequencing the most valuable type-strain genomes for metagenomic binning, comparative biology and taxonomic classification.</title>
        <authorList>
            <person name="Goeker M."/>
        </authorList>
    </citation>
    <scope>NUCLEOTIDE SEQUENCE [LARGE SCALE GENOMIC DNA]</scope>
    <source>
        <strain evidence="2 3">DSM 29007</strain>
    </source>
</reference>
<name>A0A841GSL0_9BACT</name>